<dbReference type="Gene3D" id="1.25.40.20">
    <property type="entry name" value="Ankyrin repeat-containing domain"/>
    <property type="match status" value="1"/>
</dbReference>
<feature type="signal peptide" evidence="2">
    <location>
        <begin position="1"/>
        <end position="37"/>
    </location>
</feature>
<dbReference type="PROSITE" id="PS50088">
    <property type="entry name" value="ANK_REPEAT"/>
    <property type="match status" value="1"/>
</dbReference>
<reference evidence="3 4" key="1">
    <citation type="submission" date="2024-06" db="EMBL/GenBank/DDBJ databases">
        <authorList>
            <person name="Woo H."/>
        </authorList>
    </citation>
    <scope>NUCLEOTIDE SEQUENCE [LARGE SCALE GENOMIC DNA]</scope>
    <source>
        <strain evidence="3 4">Si-c</strain>
    </source>
</reference>
<keyword evidence="1" id="KW-0040">ANK repeat</keyword>
<keyword evidence="4" id="KW-1185">Reference proteome</keyword>
<proteinExistence type="predicted"/>
<dbReference type="RefSeq" id="WP_367854070.1">
    <property type="nucleotide sequence ID" value="NZ_JBFOHK010000002.1"/>
</dbReference>
<keyword evidence="2" id="KW-0732">Signal</keyword>
<evidence type="ECO:0000256" key="1">
    <source>
        <dbReference type="PROSITE-ProRule" id="PRU00023"/>
    </source>
</evidence>
<sequence>MAGARLFSACATKGKHGMLARPALIVCALCVLQAAIAAEPAPVGNICRQSLPTIRALWRHDLYDAPPAVAAVMVEAIDGKLPQVRQGLAPLPEAEQVHWRQVAMLTAANAYQPAVVDGLLDDGAAVNEPARLPAFRSSFERQTGNAMAQDPRFGPRAVEGLKAAGVMRNDGNLVGPALPLAAMCNDAATLDVLLRHHADVMVRAGPNVGDALTTAVVGGHAGIVRHLLDHGADACADDRRIRKPGATLASIGRHQHLPEALLQRLTCHAAADAAP</sequence>
<evidence type="ECO:0000256" key="2">
    <source>
        <dbReference type="SAM" id="SignalP"/>
    </source>
</evidence>
<evidence type="ECO:0008006" key="5">
    <source>
        <dbReference type="Google" id="ProtNLM"/>
    </source>
</evidence>
<dbReference type="EMBL" id="JBFOHK010000002">
    <property type="protein sequence ID" value="MEW9572008.1"/>
    <property type="molecule type" value="Genomic_DNA"/>
</dbReference>
<organism evidence="3 4">
    <name type="scientific">Rhodanobacter lycopersici</name>
    <dbReference type="NCBI Taxonomy" id="3162487"/>
    <lineage>
        <taxon>Bacteria</taxon>
        <taxon>Pseudomonadati</taxon>
        <taxon>Pseudomonadota</taxon>
        <taxon>Gammaproteobacteria</taxon>
        <taxon>Lysobacterales</taxon>
        <taxon>Rhodanobacteraceae</taxon>
        <taxon>Rhodanobacter</taxon>
    </lineage>
</organism>
<feature type="repeat" description="ANK" evidence="1">
    <location>
        <begin position="207"/>
        <end position="239"/>
    </location>
</feature>
<name>A0ABV3QDT5_9GAMM</name>
<dbReference type="InterPro" id="IPR036770">
    <property type="entry name" value="Ankyrin_rpt-contain_sf"/>
</dbReference>
<dbReference type="InterPro" id="IPR002110">
    <property type="entry name" value="Ankyrin_rpt"/>
</dbReference>
<evidence type="ECO:0000313" key="3">
    <source>
        <dbReference type="EMBL" id="MEW9572008.1"/>
    </source>
</evidence>
<protein>
    <recommendedName>
        <fullName evidence="5">Ankyrin repeat domain-containing protein</fullName>
    </recommendedName>
</protein>
<comment type="caution">
    <text evidence="3">The sequence shown here is derived from an EMBL/GenBank/DDBJ whole genome shotgun (WGS) entry which is preliminary data.</text>
</comment>
<accession>A0ABV3QDT5</accession>
<gene>
    <name evidence="3" type="ORF">ABQJ54_09595</name>
</gene>
<evidence type="ECO:0000313" key="4">
    <source>
        <dbReference type="Proteomes" id="UP001556220"/>
    </source>
</evidence>
<dbReference type="SUPFAM" id="SSF48403">
    <property type="entry name" value="Ankyrin repeat"/>
    <property type="match status" value="1"/>
</dbReference>
<dbReference type="Proteomes" id="UP001556220">
    <property type="component" value="Unassembled WGS sequence"/>
</dbReference>
<feature type="chain" id="PRO_5046789832" description="Ankyrin repeat domain-containing protein" evidence="2">
    <location>
        <begin position="38"/>
        <end position="275"/>
    </location>
</feature>